<gene>
    <name evidence="1" type="ORF">FHR82_003525</name>
</gene>
<dbReference type="RefSeq" id="WP_184811395.1">
    <property type="nucleotide sequence ID" value="NZ_JACHJQ010000003.1"/>
</dbReference>
<evidence type="ECO:0008006" key="3">
    <source>
        <dbReference type="Google" id="ProtNLM"/>
    </source>
</evidence>
<reference evidence="1 2" key="1">
    <citation type="submission" date="2020-08" db="EMBL/GenBank/DDBJ databases">
        <title>Genomic Encyclopedia of Type Strains, Phase III (KMG-III): the genomes of soil and plant-associated and newly described type strains.</title>
        <authorList>
            <person name="Whitman W."/>
        </authorList>
    </citation>
    <scope>NUCLEOTIDE SEQUENCE [LARGE SCALE GENOMIC DNA]</scope>
    <source>
        <strain evidence="1 2">CECT 8960</strain>
    </source>
</reference>
<keyword evidence="2" id="KW-1185">Reference proteome</keyword>
<accession>A0A7W7VET2</accession>
<name>A0A7W7VET2_9PSEU</name>
<dbReference type="InterPro" id="IPR012349">
    <property type="entry name" value="Split_barrel_FMN-bd"/>
</dbReference>
<dbReference type="Pfam" id="PF12900">
    <property type="entry name" value="Pyridox_ox_2"/>
    <property type="match status" value="1"/>
</dbReference>
<dbReference type="SUPFAM" id="SSF50475">
    <property type="entry name" value="FMN-binding split barrel"/>
    <property type="match status" value="1"/>
</dbReference>
<sequence length="130" mass="14007">MGDPRLAEMSRAESLRLLSEAPFGRIVYTVRALPAIVPVRHLVENGMVVVRSHVGGDCAGSVVAFQADGAGPGHELGWSVTVTGVARRIVDTEEIEHFESMIVPLVDIGNVEVIRVFPEIVTGYRLESGD</sequence>
<comment type="caution">
    <text evidence="1">The sequence shown here is derived from an EMBL/GenBank/DDBJ whole genome shotgun (WGS) entry which is preliminary data.</text>
</comment>
<proteinExistence type="predicted"/>
<dbReference type="Gene3D" id="2.30.110.10">
    <property type="entry name" value="Electron Transport, Fmn-binding Protein, Chain A"/>
    <property type="match status" value="1"/>
</dbReference>
<protein>
    <recommendedName>
        <fullName evidence="3">Pyridoxamine 5'-phosphate oxidase-like protein</fullName>
    </recommendedName>
</protein>
<dbReference type="InterPro" id="IPR024747">
    <property type="entry name" value="Pyridox_Oxase-rel"/>
</dbReference>
<evidence type="ECO:0000313" key="2">
    <source>
        <dbReference type="Proteomes" id="UP000520767"/>
    </source>
</evidence>
<organism evidence="1 2">
    <name type="scientific">Actinophytocola algeriensis</name>
    <dbReference type="NCBI Taxonomy" id="1768010"/>
    <lineage>
        <taxon>Bacteria</taxon>
        <taxon>Bacillati</taxon>
        <taxon>Actinomycetota</taxon>
        <taxon>Actinomycetes</taxon>
        <taxon>Pseudonocardiales</taxon>
        <taxon>Pseudonocardiaceae</taxon>
    </lineage>
</organism>
<dbReference type="AlphaFoldDB" id="A0A7W7VET2"/>
<dbReference type="EMBL" id="JACHJQ010000003">
    <property type="protein sequence ID" value="MBB4907305.1"/>
    <property type="molecule type" value="Genomic_DNA"/>
</dbReference>
<evidence type="ECO:0000313" key="1">
    <source>
        <dbReference type="EMBL" id="MBB4907305.1"/>
    </source>
</evidence>
<dbReference type="Proteomes" id="UP000520767">
    <property type="component" value="Unassembled WGS sequence"/>
</dbReference>